<protein>
    <submittedName>
        <fullName evidence="2">Uncharacterized protein</fullName>
    </submittedName>
</protein>
<reference evidence="2 3" key="1">
    <citation type="submission" date="2015-10" db="EMBL/GenBank/DDBJ databases">
        <title>Draft genome sequence of Streptomyces yokosukanensis DSM 40224, type strain for the species Streptomyces yokosukanensis.</title>
        <authorList>
            <person name="Ruckert C."/>
            <person name="Winkler A."/>
            <person name="Kalinowski J."/>
            <person name="Kampfer P."/>
            <person name="Glaeser S."/>
        </authorList>
    </citation>
    <scope>NUCLEOTIDE SEQUENCE [LARGE SCALE GENOMIC DNA]</scope>
    <source>
        <strain evidence="2 3">DSM 40224</strain>
    </source>
</reference>
<comment type="caution">
    <text evidence="2">The sequence shown here is derived from an EMBL/GenBank/DDBJ whole genome shotgun (WGS) entry which is preliminary data.</text>
</comment>
<evidence type="ECO:0000313" key="2">
    <source>
        <dbReference type="EMBL" id="KUN00750.1"/>
    </source>
</evidence>
<feature type="compositionally biased region" description="Basic and acidic residues" evidence="1">
    <location>
        <begin position="1"/>
        <end position="22"/>
    </location>
</feature>
<sequence>MEHGPRVDLEHPTAPTDRELDSPKAPAGPVKPGPEDRFPDMGAGRITVRWCAGRWSRTERLRFARILFGNALREDCDDDHEPE</sequence>
<dbReference type="AlphaFoldDB" id="A0A101NWR8"/>
<keyword evidence="3" id="KW-1185">Reference proteome</keyword>
<evidence type="ECO:0000313" key="3">
    <source>
        <dbReference type="Proteomes" id="UP000053127"/>
    </source>
</evidence>
<dbReference type="STRING" id="67386.AQI95_33940"/>
<dbReference type="Proteomes" id="UP000053127">
    <property type="component" value="Unassembled WGS sequence"/>
</dbReference>
<dbReference type="EMBL" id="LMWN01000047">
    <property type="protein sequence ID" value="KUN00750.1"/>
    <property type="molecule type" value="Genomic_DNA"/>
</dbReference>
<evidence type="ECO:0000256" key="1">
    <source>
        <dbReference type="SAM" id="MobiDB-lite"/>
    </source>
</evidence>
<accession>A0A101NWR8</accession>
<name>A0A101NWR8_9ACTN</name>
<feature type="region of interest" description="Disordered" evidence="1">
    <location>
        <begin position="1"/>
        <end position="41"/>
    </location>
</feature>
<gene>
    <name evidence="2" type="ORF">AQI95_33940</name>
</gene>
<organism evidence="2 3">
    <name type="scientific">Streptomyces yokosukanensis</name>
    <dbReference type="NCBI Taxonomy" id="67386"/>
    <lineage>
        <taxon>Bacteria</taxon>
        <taxon>Bacillati</taxon>
        <taxon>Actinomycetota</taxon>
        <taxon>Actinomycetes</taxon>
        <taxon>Kitasatosporales</taxon>
        <taxon>Streptomycetaceae</taxon>
        <taxon>Streptomyces</taxon>
    </lineage>
</organism>
<proteinExistence type="predicted"/>